<name>A0A4Y8IS47_9BACI</name>
<keyword evidence="2" id="KW-1185">Reference proteome</keyword>
<dbReference type="RefSeq" id="WP_134340107.1">
    <property type="nucleotide sequence ID" value="NZ_SOPW01000008.1"/>
</dbReference>
<comment type="caution">
    <text evidence="1">The sequence shown here is derived from an EMBL/GenBank/DDBJ whole genome shotgun (WGS) entry which is preliminary data.</text>
</comment>
<sequence length="114" mass="13081">MESQSQSYTKSQVDFINKQLQAAARMAARTEKEILSLFTDDEINLVKVKWSGSQPSNGISFKERLMNQVDAVTPEELLVTRLNVNKKELLQKIMDLTAYQAFTLIRVSSQRRNE</sequence>
<dbReference type="EMBL" id="SOPW01000008">
    <property type="protein sequence ID" value="TFB21443.1"/>
    <property type="molecule type" value="Genomic_DNA"/>
</dbReference>
<proteinExistence type="predicted"/>
<accession>A0A4Y8IS47</accession>
<protein>
    <submittedName>
        <fullName evidence="1">Uncharacterized protein</fullName>
    </submittedName>
</protein>
<dbReference type="Proteomes" id="UP000297975">
    <property type="component" value="Unassembled WGS sequence"/>
</dbReference>
<dbReference type="AlphaFoldDB" id="A0A4Y8IS47"/>
<organism evidence="1 2">
    <name type="scientific">Filobacillus milosensis</name>
    <dbReference type="NCBI Taxonomy" id="94137"/>
    <lineage>
        <taxon>Bacteria</taxon>
        <taxon>Bacillati</taxon>
        <taxon>Bacillota</taxon>
        <taxon>Bacilli</taxon>
        <taxon>Bacillales</taxon>
        <taxon>Bacillaceae</taxon>
        <taxon>Filobacillus</taxon>
    </lineage>
</organism>
<reference evidence="1 2" key="1">
    <citation type="submission" date="2019-03" db="EMBL/GenBank/DDBJ databases">
        <authorList>
            <person name="He R.-H."/>
        </authorList>
    </citation>
    <scope>NUCLEOTIDE SEQUENCE [LARGE SCALE GENOMIC DNA]</scope>
    <source>
        <strain evidence="2">SH 714</strain>
    </source>
</reference>
<evidence type="ECO:0000313" key="2">
    <source>
        <dbReference type="Proteomes" id="UP000297975"/>
    </source>
</evidence>
<gene>
    <name evidence="1" type="ORF">E3U55_09025</name>
</gene>
<evidence type="ECO:0000313" key="1">
    <source>
        <dbReference type="EMBL" id="TFB21443.1"/>
    </source>
</evidence>